<dbReference type="PANTHER" id="PTHR10794">
    <property type="entry name" value="ABHYDROLASE DOMAIN-CONTAINING PROTEIN"/>
    <property type="match status" value="1"/>
</dbReference>
<dbReference type="PIRSF" id="PIRSF005211">
    <property type="entry name" value="Ab_hydro_YheT"/>
    <property type="match status" value="1"/>
</dbReference>
<dbReference type="OrthoDB" id="332676at2"/>
<dbReference type="Gene3D" id="3.40.50.1820">
    <property type="entry name" value="alpha/beta hydrolase"/>
    <property type="match status" value="1"/>
</dbReference>
<keyword evidence="3 6" id="KW-0378">Hydrolase</keyword>
<evidence type="ECO:0000256" key="2">
    <source>
        <dbReference type="ARBA" id="ARBA00022487"/>
    </source>
</evidence>
<dbReference type="EMBL" id="MUYU01000018">
    <property type="protein sequence ID" value="OOS23245.1"/>
    <property type="molecule type" value="Genomic_DNA"/>
</dbReference>
<name>A0A1T0CLQ1_9GAMM</name>
<feature type="active site" description="Charge relay system" evidence="4">
    <location>
        <position position="268"/>
    </location>
</feature>
<dbReference type="InterPro" id="IPR012020">
    <property type="entry name" value="ABHD4"/>
</dbReference>
<gene>
    <name evidence="6" type="ORF">B0680_07960</name>
</gene>
<accession>A0A1T0CLQ1</accession>
<dbReference type="AlphaFoldDB" id="A0A1T0CLQ1"/>
<dbReference type="PROSITE" id="PS01133">
    <property type="entry name" value="UPF0017"/>
    <property type="match status" value="1"/>
</dbReference>
<dbReference type="Proteomes" id="UP000189800">
    <property type="component" value="Unassembled WGS sequence"/>
</dbReference>
<dbReference type="STRING" id="470453.B0680_07960"/>
<evidence type="ECO:0000256" key="4">
    <source>
        <dbReference type="PIRSR" id="PIRSR005211-1"/>
    </source>
</evidence>
<dbReference type="PANTHER" id="PTHR10794:SF94">
    <property type="entry name" value="ESTERASE YHET-RELATED"/>
    <property type="match status" value="1"/>
</dbReference>
<keyword evidence="2" id="KW-0719">Serine esterase</keyword>
<organism evidence="6 7">
    <name type="scientific">Moraxella pluranimalium</name>
    <dbReference type="NCBI Taxonomy" id="470453"/>
    <lineage>
        <taxon>Bacteria</taxon>
        <taxon>Pseudomonadati</taxon>
        <taxon>Pseudomonadota</taxon>
        <taxon>Gammaproteobacteria</taxon>
        <taxon>Moraxellales</taxon>
        <taxon>Moraxellaceae</taxon>
        <taxon>Moraxella</taxon>
    </lineage>
</organism>
<dbReference type="Pfam" id="PF00561">
    <property type="entry name" value="Abhydrolase_1"/>
    <property type="match status" value="1"/>
</dbReference>
<protein>
    <submittedName>
        <fullName evidence="6">Alpha/beta hydrolase</fullName>
    </submittedName>
</protein>
<dbReference type="InterPro" id="IPR000073">
    <property type="entry name" value="AB_hydrolase_1"/>
</dbReference>
<proteinExistence type="inferred from homology"/>
<keyword evidence="7" id="KW-1185">Reference proteome</keyword>
<feature type="active site" description="Charge relay system" evidence="4">
    <location>
        <position position="294"/>
    </location>
</feature>
<comment type="similarity">
    <text evidence="1">Belongs to the AB hydrolase superfamily. AB hydrolase 4 family.</text>
</comment>
<evidence type="ECO:0000313" key="6">
    <source>
        <dbReference type="EMBL" id="OOS23245.1"/>
    </source>
</evidence>
<evidence type="ECO:0000313" key="7">
    <source>
        <dbReference type="Proteomes" id="UP000189800"/>
    </source>
</evidence>
<dbReference type="GO" id="GO:0034338">
    <property type="term" value="F:short-chain carboxylesterase activity"/>
    <property type="evidence" value="ECO:0007669"/>
    <property type="project" value="TreeGrafter"/>
</dbReference>
<dbReference type="InterPro" id="IPR050960">
    <property type="entry name" value="AB_hydrolase_4_sf"/>
</dbReference>
<sequence>MPMPTQFHPPLWLKNPHLQTILPKFLVKFEPNYTRTLIKDSLNQSDVAFDYLLTDEIIGDDGKYHTPLVVLFHGMEGSSQSHYARTLAKAVQAQGYHFVVVHFRSCGGVAVSGDVFYNAGDTKEVHHYLEYLSNQFATIYAIGVSLGGNALAKYMGEYGTSALCQKAVVVSAPVDLASASVAMERLLGRHIYTPYLLNPIVKKALDNRLSADEIQLLKRAKRMGDFDEAFTAPRHGYRSKNDYYRQASALPYLIDVAHPTLIITAKDDPFLGLTATAGDVSADVTLLDTKHGGHIGFVDYDYKTRQFDLSFVANSALSFFNNN</sequence>
<feature type="domain" description="AB hydrolase-1" evidence="5">
    <location>
        <begin position="67"/>
        <end position="298"/>
    </location>
</feature>
<evidence type="ECO:0000259" key="5">
    <source>
        <dbReference type="Pfam" id="PF00561"/>
    </source>
</evidence>
<reference evidence="6 7" key="1">
    <citation type="submission" date="2017-02" db="EMBL/GenBank/DDBJ databases">
        <title>Draft genome sequence of Moraxella pluranimalium CCUG 54913T type strain.</title>
        <authorList>
            <person name="Salva-Serra F."/>
            <person name="Engstrom-Jakobsson H."/>
            <person name="Thorell K."/>
            <person name="Jaen-Luchoro D."/>
            <person name="Gonzales-Siles L."/>
            <person name="Karlsson R."/>
            <person name="Yazdan S."/>
            <person name="Boulund F."/>
            <person name="Johnning A."/>
            <person name="Engstrand L."/>
            <person name="Kristiansson E."/>
            <person name="Moore E."/>
        </authorList>
    </citation>
    <scope>NUCLEOTIDE SEQUENCE [LARGE SCALE GENOMIC DNA]</scope>
    <source>
        <strain evidence="6 7">CCUG 54913</strain>
    </source>
</reference>
<dbReference type="GO" id="GO:0047372">
    <property type="term" value="F:monoacylglycerol lipase activity"/>
    <property type="evidence" value="ECO:0007669"/>
    <property type="project" value="TreeGrafter"/>
</dbReference>
<evidence type="ECO:0000256" key="1">
    <source>
        <dbReference type="ARBA" id="ARBA00010884"/>
    </source>
</evidence>
<dbReference type="InterPro" id="IPR029058">
    <property type="entry name" value="AB_hydrolase_fold"/>
</dbReference>
<evidence type="ECO:0000256" key="3">
    <source>
        <dbReference type="ARBA" id="ARBA00022801"/>
    </source>
</evidence>
<dbReference type="InterPro" id="IPR000952">
    <property type="entry name" value="AB_hydrolase_4_CS"/>
</dbReference>
<comment type="caution">
    <text evidence="6">The sequence shown here is derived from an EMBL/GenBank/DDBJ whole genome shotgun (WGS) entry which is preliminary data.</text>
</comment>
<dbReference type="SUPFAM" id="SSF53474">
    <property type="entry name" value="alpha/beta-Hydrolases"/>
    <property type="match status" value="1"/>
</dbReference>
<feature type="active site" description="Charge relay system" evidence="4">
    <location>
        <position position="145"/>
    </location>
</feature>